<dbReference type="WBParaSite" id="nRc.2.0.1.t01475-RA">
    <property type="protein sequence ID" value="nRc.2.0.1.t01475-RA"/>
    <property type="gene ID" value="nRc.2.0.1.g01475"/>
</dbReference>
<evidence type="ECO:0000256" key="5">
    <source>
        <dbReference type="SAM" id="MobiDB-lite"/>
    </source>
</evidence>
<dbReference type="PANTHER" id="PTHR12911">
    <property type="entry name" value="SAD1/UNC-84-LIKE PROTEIN-RELATED"/>
    <property type="match status" value="1"/>
</dbReference>
<evidence type="ECO:0000259" key="6">
    <source>
        <dbReference type="PROSITE" id="PS51469"/>
    </source>
</evidence>
<feature type="domain" description="SUN" evidence="6">
    <location>
        <begin position="122"/>
        <end position="303"/>
    </location>
</feature>
<dbReference type="InterPro" id="IPR045119">
    <property type="entry name" value="SUN1-5"/>
</dbReference>
<keyword evidence="4" id="KW-0472">Membrane</keyword>
<keyword evidence="3" id="KW-1133">Transmembrane helix</keyword>
<organism evidence="7 8">
    <name type="scientific">Romanomermis culicivorax</name>
    <name type="common">Nematode worm</name>
    <dbReference type="NCBI Taxonomy" id="13658"/>
    <lineage>
        <taxon>Eukaryota</taxon>
        <taxon>Metazoa</taxon>
        <taxon>Ecdysozoa</taxon>
        <taxon>Nematoda</taxon>
        <taxon>Enoplea</taxon>
        <taxon>Dorylaimia</taxon>
        <taxon>Mermithida</taxon>
        <taxon>Mermithoidea</taxon>
        <taxon>Mermithidae</taxon>
        <taxon>Romanomermis</taxon>
    </lineage>
</organism>
<evidence type="ECO:0000313" key="7">
    <source>
        <dbReference type="Proteomes" id="UP000887565"/>
    </source>
</evidence>
<feature type="region of interest" description="Disordered" evidence="5">
    <location>
        <begin position="1"/>
        <end position="27"/>
    </location>
</feature>
<dbReference type="Gene3D" id="2.60.120.260">
    <property type="entry name" value="Galactose-binding domain-like"/>
    <property type="match status" value="1"/>
</dbReference>
<dbReference type="Proteomes" id="UP000887565">
    <property type="component" value="Unplaced"/>
</dbReference>
<accession>A0A915HIR2</accession>
<sequence length="306" mass="34545">MIEVQNPDSNSDEPTIQDPNTSSGPEQTKLNIMERNLTSKAEHFALLMKELQSSIKESLYSEINERILRYKRDIIEFEGQIRDQYQQAFHEFNQKITILEAKPCNCLQSAVGNAESGVSSSNVKSIVQKAIETYDADKTGLPDYASEPAGNLNNYFSNSPGQQIICRWMDFERKPGIAPGLCWAFKGAHGRVVIKLSTTIKVTGVTYEHIPQSIAPQGKIDSAPKKMQLLVICEYCTGLQTESDPRPIVLANFTYEIKGKPLQYFPISEIYHDMPIVELIVWSNHGHPMYTCLYRFRVHGTPVLNV</sequence>
<dbReference type="GO" id="GO:0034993">
    <property type="term" value="C:meiotic nuclear membrane microtubule tethering complex"/>
    <property type="evidence" value="ECO:0007669"/>
    <property type="project" value="TreeGrafter"/>
</dbReference>
<protein>
    <submittedName>
        <fullName evidence="8">SUN domain-containing protein</fullName>
    </submittedName>
</protein>
<reference evidence="8" key="1">
    <citation type="submission" date="2022-11" db="UniProtKB">
        <authorList>
            <consortium name="WormBaseParasite"/>
        </authorList>
    </citation>
    <scope>IDENTIFICATION</scope>
</reference>
<name>A0A915HIR2_ROMCU</name>
<dbReference type="PANTHER" id="PTHR12911:SF8">
    <property type="entry name" value="KLAROID PROTEIN-RELATED"/>
    <property type="match status" value="1"/>
</dbReference>
<keyword evidence="7" id="KW-1185">Reference proteome</keyword>
<evidence type="ECO:0000256" key="3">
    <source>
        <dbReference type="ARBA" id="ARBA00022989"/>
    </source>
</evidence>
<dbReference type="GO" id="GO:0043495">
    <property type="term" value="F:protein-membrane adaptor activity"/>
    <property type="evidence" value="ECO:0007669"/>
    <property type="project" value="TreeGrafter"/>
</dbReference>
<comment type="subcellular location">
    <subcellularLocation>
        <location evidence="1">Membrane</location>
    </subcellularLocation>
</comment>
<evidence type="ECO:0000313" key="8">
    <source>
        <dbReference type="WBParaSite" id="nRc.2.0.1.t01475-RA"/>
    </source>
</evidence>
<evidence type="ECO:0000256" key="2">
    <source>
        <dbReference type="ARBA" id="ARBA00022692"/>
    </source>
</evidence>
<dbReference type="InterPro" id="IPR012919">
    <property type="entry name" value="SUN_dom"/>
</dbReference>
<dbReference type="OMA" id="VICEYCT"/>
<dbReference type="AlphaFoldDB" id="A0A915HIR2"/>
<keyword evidence="2" id="KW-0812">Transmembrane</keyword>
<proteinExistence type="predicted"/>
<dbReference type="PROSITE" id="PS51469">
    <property type="entry name" value="SUN"/>
    <property type="match status" value="1"/>
</dbReference>
<dbReference type="Pfam" id="PF07738">
    <property type="entry name" value="Sad1_UNC"/>
    <property type="match status" value="1"/>
</dbReference>
<evidence type="ECO:0000256" key="4">
    <source>
        <dbReference type="ARBA" id="ARBA00023136"/>
    </source>
</evidence>
<evidence type="ECO:0000256" key="1">
    <source>
        <dbReference type="ARBA" id="ARBA00004370"/>
    </source>
</evidence>